<evidence type="ECO:0000256" key="4">
    <source>
        <dbReference type="ARBA" id="ARBA00023125"/>
    </source>
</evidence>
<keyword evidence="8" id="KW-1185">Reference proteome</keyword>
<keyword evidence="3" id="KW-0805">Transcription regulation</keyword>
<dbReference type="PROSITE" id="PS50949">
    <property type="entry name" value="HTH_GNTR"/>
    <property type="match status" value="1"/>
</dbReference>
<dbReference type="PANTHER" id="PTHR46577:SF1">
    <property type="entry name" value="HTH-TYPE TRANSCRIPTIONAL REGULATORY PROTEIN GABR"/>
    <property type="match status" value="1"/>
</dbReference>
<keyword evidence="5" id="KW-0804">Transcription</keyword>
<keyword evidence="2" id="KW-0663">Pyridoxal phosphate</keyword>
<dbReference type="GO" id="GO:0008483">
    <property type="term" value="F:transaminase activity"/>
    <property type="evidence" value="ECO:0007669"/>
    <property type="project" value="UniProtKB-KW"/>
</dbReference>
<keyword evidence="7" id="KW-0032">Aminotransferase</keyword>
<sequence>MDNPFEFPLDLPERGSRQRLAALHGQLRAAILDGRLKAGLRLPATRVVADALGVSRNTVVAAYDLLLSEGYIVARRGAGNFVADLAARRPVVPAKTLADRNERRLAPYWRHIDTMPAPMELGAFTCDFRLGIPDSRSFPYEVWRRLSARALRHLSNAAPLYGHPQGSPALREAIARHISFARAVACERDDVIVTNGAQQAFDLLARVLVTPGRTVLAVEDPGYPPLQEVFRAADAKVVGVPVDEEGLVVDKLPDDTNVIYVTPSHQFPLGVLMSPRRRMALLDFARSRGAVIIEDDYDSEFRYSGRPLDALQTLDRDGVVCYVGTFSKCLFPTLRIGYAVAPPWLRVALANAKYQADWHGNVMAQDALAAFVAEGHLVRHVRHMRKIYAERRDILLDALKRHGDGRLHVYPSDAGLHLAVRLPDSVDATQLAKRAAAVGIRLETLNSCALDSAAVNGLAFGFGMIDAQRIDEGIRRLVQLLDR</sequence>
<dbReference type="Gene3D" id="3.40.640.10">
    <property type="entry name" value="Type I PLP-dependent aspartate aminotransferase-like (Major domain)"/>
    <property type="match status" value="1"/>
</dbReference>
<dbReference type="Gene3D" id="1.10.10.10">
    <property type="entry name" value="Winged helix-like DNA-binding domain superfamily/Winged helix DNA-binding domain"/>
    <property type="match status" value="1"/>
</dbReference>
<dbReference type="Pfam" id="PF00392">
    <property type="entry name" value="GntR"/>
    <property type="match status" value="1"/>
</dbReference>
<evidence type="ECO:0000313" key="8">
    <source>
        <dbReference type="Proteomes" id="UP001620409"/>
    </source>
</evidence>
<dbReference type="InterPro" id="IPR051446">
    <property type="entry name" value="HTH_trans_reg/aminotransferase"/>
</dbReference>
<dbReference type="SUPFAM" id="SSF53383">
    <property type="entry name" value="PLP-dependent transferases"/>
    <property type="match status" value="1"/>
</dbReference>
<dbReference type="PRINTS" id="PR00035">
    <property type="entry name" value="HTHGNTR"/>
</dbReference>
<evidence type="ECO:0000256" key="2">
    <source>
        <dbReference type="ARBA" id="ARBA00022898"/>
    </source>
</evidence>
<dbReference type="InterPro" id="IPR015424">
    <property type="entry name" value="PyrdxlP-dep_Trfase"/>
</dbReference>
<dbReference type="SUPFAM" id="SSF46785">
    <property type="entry name" value="Winged helix' DNA-binding domain"/>
    <property type="match status" value="1"/>
</dbReference>
<protein>
    <submittedName>
        <fullName evidence="7">PLP-dependent aminotransferase family protein</fullName>
    </submittedName>
</protein>
<dbReference type="InterPro" id="IPR036388">
    <property type="entry name" value="WH-like_DNA-bd_sf"/>
</dbReference>
<keyword evidence="4" id="KW-0238">DNA-binding</keyword>
<feature type="domain" description="HTH gntR-type" evidence="6">
    <location>
        <begin position="17"/>
        <end position="85"/>
    </location>
</feature>
<evidence type="ECO:0000256" key="1">
    <source>
        <dbReference type="ARBA" id="ARBA00005384"/>
    </source>
</evidence>
<evidence type="ECO:0000259" key="6">
    <source>
        <dbReference type="PROSITE" id="PS50949"/>
    </source>
</evidence>
<dbReference type="CDD" id="cd07377">
    <property type="entry name" value="WHTH_GntR"/>
    <property type="match status" value="1"/>
</dbReference>
<reference evidence="7 8" key="1">
    <citation type="submission" date="2020-10" db="EMBL/GenBank/DDBJ databases">
        <title>Phylogeny of dyella-like bacteria.</title>
        <authorList>
            <person name="Fu J."/>
        </authorList>
    </citation>
    <scope>NUCLEOTIDE SEQUENCE [LARGE SCALE GENOMIC DNA]</scope>
    <source>
        <strain evidence="7 8">DHG40</strain>
    </source>
</reference>
<evidence type="ECO:0000256" key="5">
    <source>
        <dbReference type="ARBA" id="ARBA00023163"/>
    </source>
</evidence>
<evidence type="ECO:0000313" key="7">
    <source>
        <dbReference type="EMBL" id="MFK2856906.1"/>
    </source>
</evidence>
<comment type="caution">
    <text evidence="7">The sequence shown here is derived from an EMBL/GenBank/DDBJ whole genome shotgun (WGS) entry which is preliminary data.</text>
</comment>
<dbReference type="SMART" id="SM00345">
    <property type="entry name" value="HTH_GNTR"/>
    <property type="match status" value="1"/>
</dbReference>
<dbReference type="CDD" id="cd00609">
    <property type="entry name" value="AAT_like"/>
    <property type="match status" value="1"/>
</dbReference>
<dbReference type="InterPro" id="IPR036390">
    <property type="entry name" value="WH_DNA-bd_sf"/>
</dbReference>
<dbReference type="Proteomes" id="UP001620409">
    <property type="component" value="Unassembled WGS sequence"/>
</dbReference>
<proteinExistence type="inferred from homology"/>
<dbReference type="PANTHER" id="PTHR46577">
    <property type="entry name" value="HTH-TYPE TRANSCRIPTIONAL REGULATORY PROTEIN GABR"/>
    <property type="match status" value="1"/>
</dbReference>
<comment type="similarity">
    <text evidence="1">In the C-terminal section; belongs to the class-I pyridoxal-phosphate-dependent aminotransferase family.</text>
</comment>
<dbReference type="InterPro" id="IPR004839">
    <property type="entry name" value="Aminotransferase_I/II_large"/>
</dbReference>
<name>A0ABW8INV5_9GAMM</name>
<accession>A0ABW8INV5</accession>
<organism evidence="7 8">
    <name type="scientific">Dyella humi</name>
    <dbReference type="NCBI Taxonomy" id="1770547"/>
    <lineage>
        <taxon>Bacteria</taxon>
        <taxon>Pseudomonadati</taxon>
        <taxon>Pseudomonadota</taxon>
        <taxon>Gammaproteobacteria</taxon>
        <taxon>Lysobacterales</taxon>
        <taxon>Rhodanobacteraceae</taxon>
        <taxon>Dyella</taxon>
    </lineage>
</organism>
<dbReference type="RefSeq" id="WP_380011690.1">
    <property type="nucleotide sequence ID" value="NZ_JADIKI010000023.1"/>
</dbReference>
<keyword evidence="7" id="KW-0808">Transferase</keyword>
<dbReference type="InterPro" id="IPR000524">
    <property type="entry name" value="Tscrpt_reg_HTH_GntR"/>
</dbReference>
<gene>
    <name evidence="7" type="ORF">ISP18_20030</name>
</gene>
<dbReference type="InterPro" id="IPR015421">
    <property type="entry name" value="PyrdxlP-dep_Trfase_major"/>
</dbReference>
<dbReference type="EMBL" id="JADIKI010000023">
    <property type="protein sequence ID" value="MFK2856906.1"/>
    <property type="molecule type" value="Genomic_DNA"/>
</dbReference>
<dbReference type="Pfam" id="PF00155">
    <property type="entry name" value="Aminotran_1_2"/>
    <property type="match status" value="1"/>
</dbReference>
<evidence type="ECO:0000256" key="3">
    <source>
        <dbReference type="ARBA" id="ARBA00023015"/>
    </source>
</evidence>